<evidence type="ECO:0000313" key="5">
    <source>
        <dbReference type="Proteomes" id="UP000198635"/>
    </source>
</evidence>
<dbReference type="OrthoDB" id="368476at2"/>
<evidence type="ECO:0000256" key="2">
    <source>
        <dbReference type="SAM" id="SignalP"/>
    </source>
</evidence>
<dbReference type="SUPFAM" id="SSF53850">
    <property type="entry name" value="Periplasmic binding protein-like II"/>
    <property type="match status" value="1"/>
</dbReference>
<keyword evidence="5" id="KW-1185">Reference proteome</keyword>
<dbReference type="InterPro" id="IPR001638">
    <property type="entry name" value="Solute-binding_3/MltF_N"/>
</dbReference>
<gene>
    <name evidence="4" type="ORF">SAMN04488082_10435</name>
</gene>
<dbReference type="RefSeq" id="WP_092373166.1">
    <property type="nucleotide sequence ID" value="NZ_FORX01000004.1"/>
</dbReference>
<name>A0A1I3S6L1_9BACT</name>
<feature type="chain" id="PRO_5011606870" evidence="2">
    <location>
        <begin position="22"/>
        <end position="238"/>
    </location>
</feature>
<dbReference type="EMBL" id="FORX01000004">
    <property type="protein sequence ID" value="SFJ54030.1"/>
    <property type="molecule type" value="Genomic_DNA"/>
</dbReference>
<keyword evidence="1 2" id="KW-0732">Signal</keyword>
<evidence type="ECO:0000256" key="1">
    <source>
        <dbReference type="ARBA" id="ARBA00022729"/>
    </source>
</evidence>
<proteinExistence type="predicted"/>
<sequence length="238" mass="26255">MKKIALFFLAACMLIPAVGMAAPEYTFVRIENLPEQEIGERLLKEVYKRAGIEIEVEAMSGVRALEAASSGEKDGEALRIWSVGEKYPSLVRVPTPLSALTTQAFVRKDSNIKLSSPDELKKFSIAITRGVAHTKDITAGLENVHEVPSEDLLMPFVQAGRAEVALTSLENGMVILKNAGITDVVPVEQPLKVHPLYHYVNEKNKNLVEKIDAVIKEMTASGELEKLQKQYAEDILNK</sequence>
<feature type="signal peptide" evidence="2">
    <location>
        <begin position="1"/>
        <end position="21"/>
    </location>
</feature>
<reference evidence="5" key="1">
    <citation type="submission" date="2016-10" db="EMBL/GenBank/DDBJ databases">
        <authorList>
            <person name="Varghese N."/>
            <person name="Submissions S."/>
        </authorList>
    </citation>
    <scope>NUCLEOTIDE SEQUENCE [LARGE SCALE GENOMIC DNA]</scope>
    <source>
        <strain evidence="5">DSM 5918</strain>
    </source>
</reference>
<evidence type="ECO:0000259" key="3">
    <source>
        <dbReference type="Pfam" id="PF00497"/>
    </source>
</evidence>
<accession>A0A1I3S6L1</accession>
<dbReference type="STRING" id="52560.SAMN04488082_10435"/>
<dbReference type="AlphaFoldDB" id="A0A1I3S6L1"/>
<dbReference type="Proteomes" id="UP000198635">
    <property type="component" value="Unassembled WGS sequence"/>
</dbReference>
<dbReference type="PANTHER" id="PTHR35936">
    <property type="entry name" value="MEMBRANE-BOUND LYTIC MUREIN TRANSGLYCOSYLASE F"/>
    <property type="match status" value="1"/>
</dbReference>
<evidence type="ECO:0000313" key="4">
    <source>
        <dbReference type="EMBL" id="SFJ54030.1"/>
    </source>
</evidence>
<organism evidence="4 5">
    <name type="scientific">Desulfomicrobium apsheronum</name>
    <dbReference type="NCBI Taxonomy" id="52560"/>
    <lineage>
        <taxon>Bacteria</taxon>
        <taxon>Pseudomonadati</taxon>
        <taxon>Thermodesulfobacteriota</taxon>
        <taxon>Desulfovibrionia</taxon>
        <taxon>Desulfovibrionales</taxon>
        <taxon>Desulfomicrobiaceae</taxon>
        <taxon>Desulfomicrobium</taxon>
    </lineage>
</organism>
<feature type="domain" description="Solute-binding protein family 3/N-terminal" evidence="3">
    <location>
        <begin position="42"/>
        <end position="232"/>
    </location>
</feature>
<protein>
    <submittedName>
        <fullName evidence="4">Amino acid ABC transporter substrate-binding protein, PAAT family</fullName>
    </submittedName>
</protein>
<dbReference type="Pfam" id="PF00497">
    <property type="entry name" value="SBP_bac_3"/>
    <property type="match status" value="1"/>
</dbReference>
<dbReference type="PANTHER" id="PTHR35936:SF17">
    <property type="entry name" value="ARGININE-BINDING EXTRACELLULAR PROTEIN ARTP"/>
    <property type="match status" value="1"/>
</dbReference>
<dbReference type="Gene3D" id="3.40.190.10">
    <property type="entry name" value="Periplasmic binding protein-like II"/>
    <property type="match status" value="2"/>
</dbReference>